<dbReference type="AlphaFoldDB" id="A0A7J3M0M5"/>
<proteinExistence type="predicted"/>
<evidence type="ECO:0000313" key="1">
    <source>
        <dbReference type="EMBL" id="HGT82441.1"/>
    </source>
</evidence>
<sequence length="128" mass="14881">MDNRAYNEIIASFPELCLNKVNLSNHKRHIYPSMIEEARRKYDSHVNELASKVLDEITALDSVIAKAYSIFSTFDFETKPRVVEVWTNTLLRAIKLKNEILALKSPQNEFVKILENLWKEDGNEEGRI</sequence>
<gene>
    <name evidence="1" type="ORF">ENT52_01770</name>
</gene>
<organism evidence="1">
    <name type="scientific">Archaeoglobus fulgidus</name>
    <dbReference type="NCBI Taxonomy" id="2234"/>
    <lineage>
        <taxon>Archaea</taxon>
        <taxon>Methanobacteriati</taxon>
        <taxon>Methanobacteriota</taxon>
        <taxon>Archaeoglobi</taxon>
        <taxon>Archaeoglobales</taxon>
        <taxon>Archaeoglobaceae</taxon>
        <taxon>Archaeoglobus</taxon>
    </lineage>
</organism>
<protein>
    <submittedName>
        <fullName evidence="1">Uncharacterized protein</fullName>
    </submittedName>
</protein>
<accession>A0A7J3M0M5</accession>
<reference evidence="1" key="1">
    <citation type="journal article" date="2020" name="mSystems">
        <title>Genome- and Community-Level Interaction Insights into Carbon Utilization and Element Cycling Functions of Hydrothermarchaeota in Hydrothermal Sediment.</title>
        <authorList>
            <person name="Zhou Z."/>
            <person name="Liu Y."/>
            <person name="Xu W."/>
            <person name="Pan J."/>
            <person name="Luo Z.H."/>
            <person name="Li M."/>
        </authorList>
    </citation>
    <scope>NUCLEOTIDE SEQUENCE [LARGE SCALE GENOMIC DNA]</scope>
    <source>
        <strain evidence="1">SpSt-587</strain>
    </source>
</reference>
<name>A0A7J3M0M5_ARCFL</name>
<comment type="caution">
    <text evidence="1">The sequence shown here is derived from an EMBL/GenBank/DDBJ whole genome shotgun (WGS) entry which is preliminary data.</text>
</comment>
<dbReference type="EMBL" id="DSYZ01000042">
    <property type="protein sequence ID" value="HGT82441.1"/>
    <property type="molecule type" value="Genomic_DNA"/>
</dbReference>